<proteinExistence type="predicted"/>
<organism evidence="3 4">
    <name type="scientific">Caulobacter flavus</name>
    <dbReference type="NCBI Taxonomy" id="1679497"/>
    <lineage>
        <taxon>Bacteria</taxon>
        <taxon>Pseudomonadati</taxon>
        <taxon>Pseudomonadota</taxon>
        <taxon>Alphaproteobacteria</taxon>
        <taxon>Caulobacterales</taxon>
        <taxon>Caulobacteraceae</taxon>
        <taxon>Caulobacter</taxon>
    </lineage>
</organism>
<reference evidence="3 4" key="1">
    <citation type="submission" date="2017-12" db="EMBL/GenBank/DDBJ databases">
        <title>The genome sequence of Caulobacter flavus CGMCC1 15093.</title>
        <authorList>
            <person name="Gao J."/>
            <person name="Mao X."/>
            <person name="Sun J."/>
        </authorList>
    </citation>
    <scope>NUCLEOTIDE SEQUENCE [LARGE SCALE GENOMIC DNA]</scope>
    <source>
        <strain evidence="3 4">CGMCC1 15093</strain>
    </source>
</reference>
<keyword evidence="1" id="KW-0732">Signal</keyword>
<reference evidence="2 5" key="2">
    <citation type="submission" date="2018-01" db="EMBL/GenBank/DDBJ databases">
        <title>Complete genome sequence of Caulobacter flavus RHGG3.</title>
        <authorList>
            <person name="Yang E."/>
        </authorList>
    </citation>
    <scope>NUCLEOTIDE SEQUENCE [LARGE SCALE GENOMIC DNA]</scope>
    <source>
        <strain evidence="2 5">RHGG3</strain>
    </source>
</reference>
<dbReference type="OrthoDB" id="7211009at2"/>
<protein>
    <recommendedName>
        <fullName evidence="6">DUF3035 domain-containing protein</fullName>
    </recommendedName>
</protein>
<sequence length="148" mass="15056">MNGQTGKIVRFGASLAVLATVLSACASSPFTPPPVDATSPVAAAAEAAGKERGKVPSLAGIPAVPTDIPKPGEYKAQVQAEQAAAAQLRRDTAPDTFALTDTEGFAARAQRAARVPPSEIPTVADRAETEAFAKAARGRATPPPSKPQ</sequence>
<evidence type="ECO:0000313" key="4">
    <source>
        <dbReference type="Proteomes" id="UP000234483"/>
    </source>
</evidence>
<evidence type="ECO:0000313" key="3">
    <source>
        <dbReference type="EMBL" id="PLR10291.1"/>
    </source>
</evidence>
<dbReference type="Proteomes" id="UP000281192">
    <property type="component" value="Chromosome"/>
</dbReference>
<feature type="chain" id="PRO_5044577774" description="DUF3035 domain-containing protein" evidence="1">
    <location>
        <begin position="27"/>
        <end position="148"/>
    </location>
</feature>
<dbReference type="AlphaFoldDB" id="A0A2N5CQN0"/>
<dbReference type="KEGG" id="cfh:C1707_22240"/>
<accession>A0A2N5CQN0</accession>
<dbReference type="EMBL" id="PJRQ01000038">
    <property type="protein sequence ID" value="PLR10291.1"/>
    <property type="molecule type" value="Genomic_DNA"/>
</dbReference>
<dbReference type="RefSeq" id="WP_101714254.1">
    <property type="nucleotide sequence ID" value="NZ_CP026100.1"/>
</dbReference>
<feature type="signal peptide" evidence="1">
    <location>
        <begin position="1"/>
        <end position="26"/>
    </location>
</feature>
<evidence type="ECO:0000256" key="1">
    <source>
        <dbReference type="SAM" id="SignalP"/>
    </source>
</evidence>
<evidence type="ECO:0000313" key="2">
    <source>
        <dbReference type="EMBL" id="AYV48759.1"/>
    </source>
</evidence>
<keyword evidence="5" id="KW-1185">Reference proteome</keyword>
<evidence type="ECO:0000313" key="5">
    <source>
        <dbReference type="Proteomes" id="UP000281192"/>
    </source>
</evidence>
<evidence type="ECO:0008006" key="6">
    <source>
        <dbReference type="Google" id="ProtNLM"/>
    </source>
</evidence>
<dbReference type="EMBL" id="CP026100">
    <property type="protein sequence ID" value="AYV48759.1"/>
    <property type="molecule type" value="Genomic_DNA"/>
</dbReference>
<gene>
    <name evidence="2" type="ORF">C1707_22240</name>
    <name evidence="3" type="ORF">CFHF_17405</name>
</gene>
<dbReference type="Proteomes" id="UP000234483">
    <property type="component" value="Unassembled WGS sequence"/>
</dbReference>
<name>A0A2N5CQN0_9CAUL</name>
<dbReference type="PROSITE" id="PS51257">
    <property type="entry name" value="PROKAR_LIPOPROTEIN"/>
    <property type="match status" value="1"/>
</dbReference>